<proteinExistence type="inferred from homology"/>
<dbReference type="Gene3D" id="3.30.70.120">
    <property type="match status" value="1"/>
</dbReference>
<protein>
    <submittedName>
        <fullName evidence="2">Divalent-cation tolerance protein CutA</fullName>
    </submittedName>
</protein>
<evidence type="ECO:0000256" key="1">
    <source>
        <dbReference type="ARBA" id="ARBA00010169"/>
    </source>
</evidence>
<organism evidence="2 3">
    <name type="scientific">Candidatus Kuenenbacteria bacterium CG_4_9_14_3_um_filter_39_14</name>
    <dbReference type="NCBI Taxonomy" id="1974616"/>
    <lineage>
        <taxon>Bacteria</taxon>
        <taxon>Candidatus Kueneniibacteriota</taxon>
    </lineage>
</organism>
<comment type="caution">
    <text evidence="2">The sequence shown here is derived from an EMBL/GenBank/DDBJ whole genome shotgun (WGS) entry which is preliminary data.</text>
</comment>
<dbReference type="SUPFAM" id="SSF54913">
    <property type="entry name" value="GlnB-like"/>
    <property type="match status" value="1"/>
</dbReference>
<dbReference type="Proteomes" id="UP000229569">
    <property type="component" value="Unassembled WGS sequence"/>
</dbReference>
<sequence>MMIFIYITCPNKKEAKKIGLDLIKKRLAACCNIFPIESIYWWQKRIVKDKEVVLIVKTLKKNFKKIEREVKRLHSYAVPCILEIQIKRGNLKYLKWLERETKTS</sequence>
<dbReference type="InterPro" id="IPR004323">
    <property type="entry name" value="Ion_tolerance_CutA"/>
</dbReference>
<dbReference type="GO" id="GO:0010038">
    <property type="term" value="P:response to metal ion"/>
    <property type="evidence" value="ECO:0007669"/>
    <property type="project" value="InterPro"/>
</dbReference>
<evidence type="ECO:0000313" key="2">
    <source>
        <dbReference type="EMBL" id="PJA92064.1"/>
    </source>
</evidence>
<name>A0A2M7Z924_9BACT</name>
<dbReference type="AlphaFoldDB" id="A0A2M7Z924"/>
<dbReference type="EMBL" id="PFVG01000051">
    <property type="protein sequence ID" value="PJA92064.1"/>
    <property type="molecule type" value="Genomic_DNA"/>
</dbReference>
<dbReference type="Pfam" id="PF03091">
    <property type="entry name" value="CutA1"/>
    <property type="match status" value="1"/>
</dbReference>
<dbReference type="InterPro" id="IPR015867">
    <property type="entry name" value="N-reg_PII/ATP_PRibTrfase_C"/>
</dbReference>
<dbReference type="PANTHER" id="PTHR23419:SF8">
    <property type="entry name" value="FI09726P"/>
    <property type="match status" value="1"/>
</dbReference>
<dbReference type="GO" id="GO:0005507">
    <property type="term" value="F:copper ion binding"/>
    <property type="evidence" value="ECO:0007669"/>
    <property type="project" value="TreeGrafter"/>
</dbReference>
<reference evidence="3" key="1">
    <citation type="submission" date="2017-09" db="EMBL/GenBank/DDBJ databases">
        <title>Depth-based differentiation of microbial function through sediment-hosted aquifers and enrichment of novel symbionts in the deep terrestrial subsurface.</title>
        <authorList>
            <person name="Probst A.J."/>
            <person name="Ladd B."/>
            <person name="Jarett J.K."/>
            <person name="Geller-Mcgrath D.E."/>
            <person name="Sieber C.M.K."/>
            <person name="Emerson J.B."/>
            <person name="Anantharaman K."/>
            <person name="Thomas B.C."/>
            <person name="Malmstrom R."/>
            <person name="Stieglmeier M."/>
            <person name="Klingl A."/>
            <person name="Woyke T."/>
            <person name="Ryan C.M."/>
            <person name="Banfield J.F."/>
        </authorList>
    </citation>
    <scope>NUCLEOTIDE SEQUENCE [LARGE SCALE GENOMIC DNA]</scope>
</reference>
<dbReference type="InterPro" id="IPR011322">
    <property type="entry name" value="N-reg_PII-like_a/b"/>
</dbReference>
<accession>A0A2M7Z924</accession>
<evidence type="ECO:0000313" key="3">
    <source>
        <dbReference type="Proteomes" id="UP000229569"/>
    </source>
</evidence>
<gene>
    <name evidence="2" type="ORF">CO134_02075</name>
</gene>
<comment type="similarity">
    <text evidence="1">Belongs to the CutA family.</text>
</comment>
<dbReference type="PANTHER" id="PTHR23419">
    <property type="entry name" value="DIVALENT CATION TOLERANCE CUTA-RELATED"/>
    <property type="match status" value="1"/>
</dbReference>